<evidence type="ECO:0000256" key="1">
    <source>
        <dbReference type="ARBA" id="ARBA00004370"/>
    </source>
</evidence>
<organism evidence="11 12">
    <name type="scientific">Entomortierella parvispora</name>
    <dbReference type="NCBI Taxonomy" id="205924"/>
    <lineage>
        <taxon>Eukaryota</taxon>
        <taxon>Fungi</taxon>
        <taxon>Fungi incertae sedis</taxon>
        <taxon>Mucoromycota</taxon>
        <taxon>Mortierellomycotina</taxon>
        <taxon>Mortierellomycetes</taxon>
        <taxon>Mortierellales</taxon>
        <taxon>Mortierellaceae</taxon>
        <taxon>Entomortierella</taxon>
    </lineage>
</organism>
<feature type="region of interest" description="Disordered" evidence="7">
    <location>
        <begin position="440"/>
        <end position="503"/>
    </location>
</feature>
<evidence type="ECO:0000259" key="10">
    <source>
        <dbReference type="PROSITE" id="PS50939"/>
    </source>
</evidence>
<evidence type="ECO:0000256" key="2">
    <source>
        <dbReference type="ARBA" id="ARBA00022448"/>
    </source>
</evidence>
<feature type="transmembrane region" description="Helical" evidence="8">
    <location>
        <begin position="415"/>
        <end position="432"/>
    </location>
</feature>
<keyword evidence="6 8" id="KW-0472">Membrane</keyword>
<evidence type="ECO:0000256" key="3">
    <source>
        <dbReference type="ARBA" id="ARBA00022692"/>
    </source>
</evidence>
<dbReference type="EMBL" id="BQFW01000002">
    <property type="protein sequence ID" value="GJJ69182.1"/>
    <property type="molecule type" value="Genomic_DNA"/>
</dbReference>
<sequence>MVLFSQKKPFYRTGYLVTVVLSVLSASTTLLLPISAQATSSQLCSGQVCISATIYSQEPNTIEFSLSSKLPVGWLGLGMGGLPSGMTGNDLAICWPTATGKGAIISQRAAAHNGQPSVKTTSVAFQVQTNKSMLSSTKLFTCTYSRPLNLTTSPIASTAKAINVIFAVGLHAVQGTDPQTAVLQKHTFTGTGSLTIVRTEGSSSGAGGVNGTSAIMSGNTASGTSDPSVYSQASLDEILANEALYSQLVKAHGKFSDGGLLMSIAFLILFPTGAFIVRFFSHRPEVFRFHRPIQVLGFLTVISAFTCIIVAVSKNPDSESEKDSPTASTHASVGLFLVCALLLQILIGVFIFHAFNPSRDIRTTMAKAHLVSTWGHRAWGYLILLTGFTQVNLGLSRYGQWPLGTETIWRAYDTWVVMVIAVFFLGSAFKMWRTRQQTRAGGKGEWDSRESALKVNNDPYHHHQQQQQQPRPGRRAALEDDQYELQAHSRQSTGGSGREEYIR</sequence>
<evidence type="ECO:0000259" key="9">
    <source>
        <dbReference type="PROSITE" id="PS50836"/>
    </source>
</evidence>
<dbReference type="Pfam" id="PF16010">
    <property type="entry name" value="CDH-cyt"/>
    <property type="match status" value="1"/>
</dbReference>
<proteinExistence type="predicted"/>
<dbReference type="InterPro" id="IPR005018">
    <property type="entry name" value="DOMON_domain"/>
</dbReference>
<evidence type="ECO:0000256" key="4">
    <source>
        <dbReference type="ARBA" id="ARBA00022982"/>
    </source>
</evidence>
<dbReference type="PROSITE" id="PS50836">
    <property type="entry name" value="DOMON"/>
    <property type="match status" value="1"/>
</dbReference>
<feature type="domain" description="DOMON" evidence="9">
    <location>
        <begin position="46"/>
        <end position="169"/>
    </location>
</feature>
<reference evidence="11" key="1">
    <citation type="submission" date="2021-11" db="EMBL/GenBank/DDBJ databases">
        <authorList>
            <person name="Herlambang A."/>
            <person name="Guo Y."/>
            <person name="Takashima Y."/>
            <person name="Nishizawa T."/>
        </authorList>
    </citation>
    <scope>NUCLEOTIDE SEQUENCE</scope>
    <source>
        <strain evidence="11">E1425</strain>
    </source>
</reference>
<dbReference type="Proteomes" id="UP000827284">
    <property type="component" value="Unassembled WGS sequence"/>
</dbReference>
<evidence type="ECO:0000313" key="12">
    <source>
        <dbReference type="Proteomes" id="UP000827284"/>
    </source>
</evidence>
<evidence type="ECO:0008006" key="13">
    <source>
        <dbReference type="Google" id="ProtNLM"/>
    </source>
</evidence>
<dbReference type="OrthoDB" id="366214at2759"/>
<dbReference type="GO" id="GO:0016020">
    <property type="term" value="C:membrane"/>
    <property type="evidence" value="ECO:0007669"/>
    <property type="project" value="UniProtKB-SubCell"/>
</dbReference>
<reference evidence="11" key="2">
    <citation type="journal article" date="2022" name="Microbiol. Resour. Announc.">
        <title>Whole-Genome Sequence of Entomortierella parvispora E1425, a Mucoromycotan Fungus Associated with Burkholderiaceae-Related Endosymbiotic Bacteria.</title>
        <authorList>
            <person name="Herlambang A."/>
            <person name="Guo Y."/>
            <person name="Takashima Y."/>
            <person name="Narisawa K."/>
            <person name="Ohta H."/>
            <person name="Nishizawa T."/>
        </authorList>
    </citation>
    <scope>NUCLEOTIDE SEQUENCE</scope>
    <source>
        <strain evidence="11">E1425</strain>
    </source>
</reference>
<feature type="compositionally biased region" description="Basic and acidic residues" evidence="7">
    <location>
        <begin position="442"/>
        <end position="452"/>
    </location>
</feature>
<dbReference type="Gene3D" id="2.60.40.1210">
    <property type="entry name" value="Cellobiose dehydrogenase, cytochrome domain"/>
    <property type="match status" value="1"/>
</dbReference>
<feature type="transmembrane region" description="Helical" evidence="8">
    <location>
        <begin position="293"/>
        <end position="313"/>
    </location>
</feature>
<dbReference type="PROSITE" id="PS50939">
    <property type="entry name" value="CYTOCHROME_B561"/>
    <property type="match status" value="1"/>
</dbReference>
<dbReference type="CDD" id="cd08760">
    <property type="entry name" value="Cyt_b561_FRRS1_like"/>
    <property type="match status" value="1"/>
</dbReference>
<feature type="transmembrane region" description="Helical" evidence="8">
    <location>
        <begin position="376"/>
        <end position="395"/>
    </location>
</feature>
<dbReference type="SMART" id="SM00664">
    <property type="entry name" value="DoH"/>
    <property type="match status" value="1"/>
</dbReference>
<dbReference type="PANTHER" id="PTHR47797">
    <property type="entry name" value="DEHYDROGENASE, PUTATIVE (AFU_ORTHOLOGUE AFUA_8G05805)-RELATED"/>
    <property type="match status" value="1"/>
</dbReference>
<evidence type="ECO:0000256" key="5">
    <source>
        <dbReference type="ARBA" id="ARBA00022989"/>
    </source>
</evidence>
<name>A0A9P3H3R3_9FUNG</name>
<dbReference type="Pfam" id="PF03188">
    <property type="entry name" value="Cytochrom_B561"/>
    <property type="match status" value="1"/>
</dbReference>
<feature type="transmembrane region" description="Helical" evidence="8">
    <location>
        <begin position="260"/>
        <end position="281"/>
    </location>
</feature>
<gene>
    <name evidence="11" type="ORF">EMPS_01528</name>
</gene>
<dbReference type="Gene3D" id="1.20.120.1770">
    <property type="match status" value="1"/>
</dbReference>
<dbReference type="InterPro" id="IPR006593">
    <property type="entry name" value="Cyt_b561/ferric_Rdtase_TM"/>
</dbReference>
<dbReference type="InterPro" id="IPR015920">
    <property type="entry name" value="Cellobiose_DH-like_cyt"/>
</dbReference>
<comment type="caution">
    <text evidence="11">The sequence shown here is derived from an EMBL/GenBank/DDBJ whole genome shotgun (WGS) entry which is preliminary data.</text>
</comment>
<dbReference type="SMART" id="SM00665">
    <property type="entry name" value="B561"/>
    <property type="match status" value="1"/>
</dbReference>
<accession>A0A9P3H3R3</accession>
<protein>
    <recommendedName>
        <fullName evidence="13">Cytochrome b561 domain-containing protein</fullName>
    </recommendedName>
</protein>
<feature type="transmembrane region" description="Helical" evidence="8">
    <location>
        <begin position="333"/>
        <end position="355"/>
    </location>
</feature>
<dbReference type="PANTHER" id="PTHR47797:SF3">
    <property type="entry name" value="CYTOCHROME B561 DOMAIN-CONTAINING PROTEIN"/>
    <property type="match status" value="1"/>
</dbReference>
<keyword evidence="2" id="KW-0813">Transport</keyword>
<evidence type="ECO:0000256" key="6">
    <source>
        <dbReference type="ARBA" id="ARBA00023136"/>
    </source>
</evidence>
<comment type="subcellular location">
    <subcellularLocation>
        <location evidence="1">Membrane</location>
    </subcellularLocation>
</comment>
<evidence type="ECO:0000256" key="8">
    <source>
        <dbReference type="SAM" id="Phobius"/>
    </source>
</evidence>
<keyword evidence="4" id="KW-0249">Electron transport</keyword>
<keyword evidence="12" id="KW-1185">Reference proteome</keyword>
<evidence type="ECO:0000313" key="11">
    <source>
        <dbReference type="EMBL" id="GJJ69182.1"/>
    </source>
</evidence>
<evidence type="ECO:0000256" key="7">
    <source>
        <dbReference type="SAM" id="MobiDB-lite"/>
    </source>
</evidence>
<keyword evidence="5 8" id="KW-1133">Transmembrane helix</keyword>
<dbReference type="AlphaFoldDB" id="A0A9P3H3R3"/>
<dbReference type="SUPFAM" id="SSF49344">
    <property type="entry name" value="CBD9-like"/>
    <property type="match status" value="1"/>
</dbReference>
<keyword evidence="3 8" id="KW-0812">Transmembrane</keyword>
<feature type="domain" description="Cytochrome b561" evidence="10">
    <location>
        <begin position="226"/>
        <end position="436"/>
    </location>
</feature>